<dbReference type="SUPFAM" id="SSF56003">
    <property type="entry name" value="Molybdenum cofactor-binding domain"/>
    <property type="match status" value="1"/>
</dbReference>
<dbReference type="EMBL" id="UINC01000693">
    <property type="protein sequence ID" value="SUZ59693.1"/>
    <property type="molecule type" value="Genomic_DNA"/>
</dbReference>
<evidence type="ECO:0000256" key="5">
    <source>
        <dbReference type="ARBA" id="ARBA00022714"/>
    </source>
</evidence>
<feature type="region of interest" description="Disordered" evidence="11">
    <location>
        <begin position="719"/>
        <end position="742"/>
    </location>
</feature>
<reference evidence="13" key="1">
    <citation type="submission" date="2018-05" db="EMBL/GenBank/DDBJ databases">
        <authorList>
            <person name="Lanie J.A."/>
            <person name="Ng W.-L."/>
            <person name="Kazmierczak K.M."/>
            <person name="Andrzejewski T.M."/>
            <person name="Davidsen T.M."/>
            <person name="Wayne K.J."/>
            <person name="Tettelin H."/>
            <person name="Glass J.I."/>
            <person name="Rusch D."/>
            <person name="Podicherti R."/>
            <person name="Tsui H.-C.T."/>
            <person name="Winkler M.E."/>
        </authorList>
    </citation>
    <scope>NUCLEOTIDE SEQUENCE</scope>
</reference>
<dbReference type="InterPro" id="IPR046867">
    <property type="entry name" value="AldOxase/xan_DH_MoCoBD2"/>
</dbReference>
<comment type="cofactor">
    <cofactor evidence="2">
        <name>FAD</name>
        <dbReference type="ChEBI" id="CHEBI:57692"/>
    </cofactor>
</comment>
<feature type="compositionally biased region" description="Basic and acidic residues" evidence="11">
    <location>
        <begin position="719"/>
        <end position="732"/>
    </location>
</feature>
<evidence type="ECO:0000256" key="2">
    <source>
        <dbReference type="ARBA" id="ARBA00001974"/>
    </source>
</evidence>
<comment type="cofactor">
    <cofactor evidence="1">
        <name>Mo-molybdopterin</name>
        <dbReference type="ChEBI" id="CHEBI:71302"/>
    </cofactor>
</comment>
<keyword evidence="5" id="KW-0001">2Fe-2S</keyword>
<dbReference type="InterPro" id="IPR008274">
    <property type="entry name" value="AldOxase/xan_DH_MoCoBD1"/>
</dbReference>
<dbReference type="Pfam" id="PF20256">
    <property type="entry name" value="MoCoBD_2"/>
    <property type="match status" value="1"/>
</dbReference>
<evidence type="ECO:0000313" key="13">
    <source>
        <dbReference type="EMBL" id="SUZ59693.1"/>
    </source>
</evidence>
<gene>
    <name evidence="13" type="ORF">METZ01_LOCUS12547</name>
</gene>
<evidence type="ECO:0000256" key="10">
    <source>
        <dbReference type="ARBA" id="ARBA00034078"/>
    </source>
</evidence>
<evidence type="ECO:0000256" key="11">
    <source>
        <dbReference type="SAM" id="MobiDB-lite"/>
    </source>
</evidence>
<evidence type="ECO:0000256" key="7">
    <source>
        <dbReference type="ARBA" id="ARBA00023002"/>
    </source>
</evidence>
<dbReference type="InterPro" id="IPR036856">
    <property type="entry name" value="Ald_Oxase/Xan_DH_a/b_sf"/>
</dbReference>
<keyword evidence="9" id="KW-0411">Iron-sulfur</keyword>
<dbReference type="InterPro" id="IPR000674">
    <property type="entry name" value="Ald_Oxase/Xan_DH_a/b"/>
</dbReference>
<dbReference type="SMART" id="SM01008">
    <property type="entry name" value="Ald_Xan_dh_C"/>
    <property type="match status" value="1"/>
</dbReference>
<dbReference type="Gene3D" id="3.90.1170.50">
    <property type="entry name" value="Aldehyde oxidase/xanthine dehydrogenase, a/b hammerhead"/>
    <property type="match status" value="1"/>
</dbReference>
<protein>
    <recommendedName>
        <fullName evidence="12">Aldehyde oxidase/xanthine dehydrogenase a/b hammerhead domain-containing protein</fullName>
    </recommendedName>
</protein>
<accession>A0A381P1Z0</accession>
<evidence type="ECO:0000256" key="1">
    <source>
        <dbReference type="ARBA" id="ARBA00001924"/>
    </source>
</evidence>
<evidence type="ECO:0000256" key="9">
    <source>
        <dbReference type="ARBA" id="ARBA00023014"/>
    </source>
</evidence>
<dbReference type="InterPro" id="IPR016208">
    <property type="entry name" value="Ald_Oxase/xanthine_DH-like"/>
</dbReference>
<dbReference type="Gene3D" id="3.30.365.10">
    <property type="entry name" value="Aldehyde oxidase/xanthine dehydrogenase, molybdopterin binding domain"/>
    <property type="match status" value="4"/>
</dbReference>
<organism evidence="13">
    <name type="scientific">marine metagenome</name>
    <dbReference type="NCBI Taxonomy" id="408172"/>
    <lineage>
        <taxon>unclassified sequences</taxon>
        <taxon>metagenomes</taxon>
        <taxon>ecological metagenomes</taxon>
    </lineage>
</organism>
<keyword evidence="7" id="KW-0560">Oxidoreductase</keyword>
<evidence type="ECO:0000259" key="12">
    <source>
        <dbReference type="SMART" id="SM01008"/>
    </source>
</evidence>
<evidence type="ECO:0000256" key="6">
    <source>
        <dbReference type="ARBA" id="ARBA00022723"/>
    </source>
</evidence>
<dbReference type="PANTHER" id="PTHR11908:SF132">
    <property type="entry name" value="ALDEHYDE OXIDASE 1-RELATED"/>
    <property type="match status" value="1"/>
</dbReference>
<dbReference type="Pfam" id="PF01315">
    <property type="entry name" value="Ald_Xan_dh_C"/>
    <property type="match status" value="1"/>
</dbReference>
<proteinExistence type="inferred from homology"/>
<dbReference type="AlphaFoldDB" id="A0A381P1Z0"/>
<dbReference type="GO" id="GO:0016491">
    <property type="term" value="F:oxidoreductase activity"/>
    <property type="evidence" value="ECO:0007669"/>
    <property type="project" value="UniProtKB-KW"/>
</dbReference>
<dbReference type="FunFam" id="3.30.365.10:FF:000001">
    <property type="entry name" value="Xanthine dehydrogenase oxidase"/>
    <property type="match status" value="1"/>
</dbReference>
<evidence type="ECO:0000256" key="4">
    <source>
        <dbReference type="ARBA" id="ARBA00022505"/>
    </source>
</evidence>
<dbReference type="Pfam" id="PF02738">
    <property type="entry name" value="MoCoBD_1"/>
    <property type="match status" value="1"/>
</dbReference>
<keyword evidence="8" id="KW-0408">Iron</keyword>
<feature type="domain" description="Aldehyde oxidase/xanthine dehydrogenase a/b hammerhead" evidence="12">
    <location>
        <begin position="1"/>
        <end position="83"/>
    </location>
</feature>
<dbReference type="GO" id="GO:0005506">
    <property type="term" value="F:iron ion binding"/>
    <property type="evidence" value="ECO:0007669"/>
    <property type="project" value="InterPro"/>
</dbReference>
<dbReference type="SUPFAM" id="SSF54665">
    <property type="entry name" value="CO dehydrogenase molybdoprotein N-domain-like"/>
    <property type="match status" value="1"/>
</dbReference>
<dbReference type="FunFam" id="3.30.365.10:FF:000002">
    <property type="entry name" value="Xanthine dehydrogenase oxidase"/>
    <property type="match status" value="1"/>
</dbReference>
<dbReference type="GO" id="GO:0051537">
    <property type="term" value="F:2 iron, 2 sulfur cluster binding"/>
    <property type="evidence" value="ECO:0007669"/>
    <property type="project" value="UniProtKB-KW"/>
</dbReference>
<evidence type="ECO:0000256" key="3">
    <source>
        <dbReference type="ARBA" id="ARBA00006849"/>
    </source>
</evidence>
<name>A0A381P1Z0_9ZZZZ</name>
<comment type="similarity">
    <text evidence="3">Belongs to the xanthine dehydrogenase family.</text>
</comment>
<keyword evidence="4" id="KW-0500">Molybdenum</keyword>
<dbReference type="InterPro" id="IPR037165">
    <property type="entry name" value="AldOxase/xan_DH_Mopterin-bd_sf"/>
</dbReference>
<dbReference type="PANTHER" id="PTHR11908">
    <property type="entry name" value="XANTHINE DEHYDROGENASE"/>
    <property type="match status" value="1"/>
</dbReference>
<keyword evidence="6" id="KW-0479">Metal-binding</keyword>
<sequence>MAHGHIESVDYTKALALPGVIKVLTHEDIPGENQIGGIIPDEPLFASTDVHFQGQPLALVIAESDQIAIEARKLIDINISEKDIIVDPREAQKKNKLILPPRTFCLGDTEKAWEKCAHIFQGKTNTNGQEHLYIETQGAYAVPLENGNIRISSSTQGPTAVQRTTARVLNIGMHKIEVDVVRIGGGFGGKEDQATPWAVMAALGTQILNRPVKVVLHRQDDMRMTGNRHPYSSDYKIGFSDDLKILAYEATYFQNAGAAADLSPAVMERTLFHATNSYFIPNVNVTAYSCRTNLPPNTAFRGFGGPQGMFVIESALAHAACELGISAHELQKNNLLQNGDEFPYGQIADGVALTQIWSDMEMKYDIQAVEKRIHEFNSHHSDVKKGFSLMPVTFGISFTKTPMNQARALVHIYTDGSVGVSTGAVEMGQGVNTKMLQIAAQIFSLDPKRIKLESTNTTRVANTSPSAASSTADLNGKALQQACNALLERLKNCVADHLGVTSKDIDIKDEDVYSKGKVTDISWNQLVLMAFLKRVCLTENGHYATPTINFDMEKEKGHPFAYHVYGLALTEVTVDCVRGTYAFDAVKIVHDFGKSMNPSVDIGQVEGGLVQGMGWMTMEELCYDRKGQLMSNSLSTYKIPDIYSVPKEVIIEPLDTEGSELAILKSKAVGEPPLMYGIGAYYALENAVRAFNPNFKSTFDAPFTHEKVLIGLYGPLPSESHESREVLKESVRVPDTLAEEAP</sequence>
<evidence type="ECO:0000256" key="8">
    <source>
        <dbReference type="ARBA" id="ARBA00023004"/>
    </source>
</evidence>
<comment type="cofactor">
    <cofactor evidence="10">
        <name>[2Fe-2S] cluster</name>
        <dbReference type="ChEBI" id="CHEBI:190135"/>
    </cofactor>
</comment>